<dbReference type="AlphaFoldDB" id="A0A9N9DK78"/>
<evidence type="ECO:0000256" key="5">
    <source>
        <dbReference type="ARBA" id="ARBA00007383"/>
    </source>
</evidence>
<protein>
    <recommendedName>
        <fullName evidence="13">Ribonuclease</fullName>
        <ecNumber evidence="13">3.1.26.4</ecNumber>
    </recommendedName>
</protein>
<gene>
    <name evidence="16" type="ORF">DERYTH_LOCUS9798</name>
</gene>
<comment type="subcellular location">
    <subcellularLocation>
        <location evidence="4">Cytoplasm</location>
    </subcellularLocation>
</comment>
<evidence type="ECO:0000256" key="1">
    <source>
        <dbReference type="ARBA" id="ARBA00000077"/>
    </source>
</evidence>
<comment type="cofactor">
    <cofactor evidence="3">
        <name>Mg(2+)</name>
        <dbReference type="ChEBI" id="CHEBI:18420"/>
    </cofactor>
</comment>
<dbReference type="GO" id="GO:0004523">
    <property type="term" value="F:RNA-DNA hybrid ribonuclease activity"/>
    <property type="evidence" value="ECO:0007669"/>
    <property type="project" value="UniProtKB-EC"/>
</dbReference>
<evidence type="ECO:0000256" key="7">
    <source>
        <dbReference type="ARBA" id="ARBA00022722"/>
    </source>
</evidence>
<evidence type="ECO:0000256" key="3">
    <source>
        <dbReference type="ARBA" id="ARBA00001946"/>
    </source>
</evidence>
<feature type="compositionally biased region" description="Polar residues" evidence="14">
    <location>
        <begin position="252"/>
        <end position="271"/>
    </location>
</feature>
<dbReference type="SUPFAM" id="SSF53098">
    <property type="entry name" value="Ribonuclease H-like"/>
    <property type="match status" value="1"/>
</dbReference>
<dbReference type="GO" id="GO:0046872">
    <property type="term" value="F:metal ion binding"/>
    <property type="evidence" value="ECO:0007669"/>
    <property type="project" value="UniProtKB-KW"/>
</dbReference>
<keyword evidence="6" id="KW-0963">Cytoplasm</keyword>
<dbReference type="GO" id="GO:0032299">
    <property type="term" value="C:ribonuclease H2 complex"/>
    <property type="evidence" value="ECO:0007669"/>
    <property type="project" value="TreeGrafter"/>
</dbReference>
<dbReference type="Pfam" id="PF01351">
    <property type="entry name" value="RNase_HII"/>
    <property type="match status" value="1"/>
</dbReference>
<keyword evidence="8" id="KW-0479">Metal-binding</keyword>
<dbReference type="Proteomes" id="UP000789405">
    <property type="component" value="Unassembled WGS sequence"/>
</dbReference>
<comment type="function">
    <text evidence="13">Endonuclease that specifically degrades the RNA of RNA-DNA hybrids.</text>
</comment>
<name>A0A9N9DK78_9GLOM</name>
<comment type="catalytic activity">
    <reaction evidence="1 13">
        <text>Endonucleolytic cleavage to 5'-phosphomonoester.</text>
        <dbReference type="EC" id="3.1.26.4"/>
    </reaction>
</comment>
<keyword evidence="10 13" id="KW-0378">Hydrolase</keyword>
<evidence type="ECO:0000313" key="16">
    <source>
        <dbReference type="EMBL" id="CAG8643664.1"/>
    </source>
</evidence>
<evidence type="ECO:0000313" key="17">
    <source>
        <dbReference type="Proteomes" id="UP000789405"/>
    </source>
</evidence>
<evidence type="ECO:0000256" key="9">
    <source>
        <dbReference type="ARBA" id="ARBA00022759"/>
    </source>
</evidence>
<dbReference type="PANTHER" id="PTHR10954">
    <property type="entry name" value="RIBONUCLEASE H2 SUBUNIT A"/>
    <property type="match status" value="1"/>
</dbReference>
<dbReference type="PANTHER" id="PTHR10954:SF18">
    <property type="entry name" value="RIBONUCLEASE HII"/>
    <property type="match status" value="1"/>
</dbReference>
<keyword evidence="11" id="KW-0464">Manganese</keyword>
<keyword evidence="17" id="KW-1185">Reference proteome</keyword>
<evidence type="ECO:0000259" key="15">
    <source>
        <dbReference type="PROSITE" id="PS51975"/>
    </source>
</evidence>
<reference evidence="16" key="1">
    <citation type="submission" date="2021-06" db="EMBL/GenBank/DDBJ databases">
        <authorList>
            <person name="Kallberg Y."/>
            <person name="Tangrot J."/>
            <person name="Rosling A."/>
        </authorList>
    </citation>
    <scope>NUCLEOTIDE SEQUENCE</scope>
    <source>
        <strain evidence="16">MA453B</strain>
    </source>
</reference>
<evidence type="ECO:0000256" key="6">
    <source>
        <dbReference type="ARBA" id="ARBA00022490"/>
    </source>
</evidence>
<dbReference type="GO" id="GO:0006298">
    <property type="term" value="P:mismatch repair"/>
    <property type="evidence" value="ECO:0007669"/>
    <property type="project" value="TreeGrafter"/>
</dbReference>
<evidence type="ECO:0000256" key="11">
    <source>
        <dbReference type="ARBA" id="ARBA00023211"/>
    </source>
</evidence>
<evidence type="ECO:0000256" key="2">
    <source>
        <dbReference type="ARBA" id="ARBA00001936"/>
    </source>
</evidence>
<comment type="cofactor">
    <cofactor evidence="2">
        <name>Mn(2+)</name>
        <dbReference type="ChEBI" id="CHEBI:29035"/>
    </cofactor>
</comment>
<dbReference type="GO" id="GO:0003723">
    <property type="term" value="F:RNA binding"/>
    <property type="evidence" value="ECO:0007669"/>
    <property type="project" value="UniProtKB-UniRule"/>
</dbReference>
<dbReference type="PROSITE" id="PS51975">
    <property type="entry name" value="RNASE_H_2"/>
    <property type="match status" value="1"/>
</dbReference>
<dbReference type="InterPro" id="IPR001352">
    <property type="entry name" value="RNase_HII/HIII"/>
</dbReference>
<accession>A0A9N9DK78</accession>
<dbReference type="EMBL" id="CAJVPY010005461">
    <property type="protein sequence ID" value="CAG8643664.1"/>
    <property type="molecule type" value="Genomic_DNA"/>
</dbReference>
<evidence type="ECO:0000256" key="4">
    <source>
        <dbReference type="ARBA" id="ARBA00004496"/>
    </source>
</evidence>
<dbReference type="InterPro" id="IPR024567">
    <property type="entry name" value="RNase_HII/HIII_dom"/>
</dbReference>
<proteinExistence type="inferred from homology"/>
<dbReference type="InterPro" id="IPR036397">
    <property type="entry name" value="RNaseH_sf"/>
</dbReference>
<evidence type="ECO:0000256" key="14">
    <source>
        <dbReference type="SAM" id="MobiDB-lite"/>
    </source>
</evidence>
<evidence type="ECO:0000256" key="12">
    <source>
        <dbReference type="PROSITE-ProRule" id="PRU01319"/>
    </source>
</evidence>
<dbReference type="EC" id="3.1.26.4" evidence="13"/>
<comment type="caution">
    <text evidence="12">Lacks conserved residue(s) required for the propagation of feature annotation.</text>
</comment>
<evidence type="ECO:0000256" key="13">
    <source>
        <dbReference type="RuleBase" id="RU003515"/>
    </source>
</evidence>
<feature type="region of interest" description="Disordered" evidence="14">
    <location>
        <begin position="252"/>
        <end position="273"/>
    </location>
</feature>
<feature type="compositionally biased region" description="Low complexity" evidence="14">
    <location>
        <begin position="26"/>
        <end position="39"/>
    </location>
</feature>
<keyword evidence="9 13" id="KW-0255">Endonuclease</keyword>
<feature type="compositionally biased region" description="Basic residues" evidence="14">
    <location>
        <begin position="15"/>
        <end position="25"/>
    </location>
</feature>
<dbReference type="CDD" id="cd07182">
    <property type="entry name" value="RNase_HII_bacteria_HII_like"/>
    <property type="match status" value="1"/>
</dbReference>
<dbReference type="InterPro" id="IPR012337">
    <property type="entry name" value="RNaseH-like_sf"/>
</dbReference>
<comment type="similarity">
    <text evidence="5 13">Belongs to the RNase HII family.</text>
</comment>
<keyword evidence="7 13" id="KW-0540">Nuclease</keyword>
<evidence type="ECO:0000256" key="8">
    <source>
        <dbReference type="ARBA" id="ARBA00022723"/>
    </source>
</evidence>
<dbReference type="GO" id="GO:0043137">
    <property type="term" value="P:DNA replication, removal of RNA primer"/>
    <property type="evidence" value="ECO:0007669"/>
    <property type="project" value="TreeGrafter"/>
</dbReference>
<dbReference type="Gene3D" id="3.30.420.10">
    <property type="entry name" value="Ribonuclease H-like superfamily/Ribonuclease H"/>
    <property type="match status" value="2"/>
</dbReference>
<dbReference type="InterPro" id="IPR022898">
    <property type="entry name" value="RNase_HII"/>
</dbReference>
<comment type="caution">
    <text evidence="16">The sequence shown here is derived from an EMBL/GenBank/DDBJ whole genome shotgun (WGS) entry which is preliminary data.</text>
</comment>
<feature type="domain" description="RNase H type-2" evidence="15">
    <location>
        <begin position="276"/>
        <end position="391"/>
    </location>
</feature>
<sequence>MSTRKNRQSETIKNNTKKKHVKKSVTKVSSVSSHQSISQRLATLGSPLSRYYIVYLPEKSHHNPVKKALLDQWASLEQACGEVDNEIRKEQKKNSSEIEGKLNSVGDAFVKDDKKRKLDQSKIFKVEKTPSSNFPANEKALEVEITTNFHISSLGVNPSELIGSLPDNPLDKLIFCFEDNAESTIYNDLLDSNKNNLELSFNKKTVNFWLVGMDNVDNTKPTVELYATRQKPHLRIFFKPQKPQFNNLIKLTATSQNPPGNNEPTAPSTKFSGVDEAGRGALAGPIIVAAVVLPAEALEYNVIAKSAREVETKNPLAATKEAMAEALVNLKVKPDLCLVDGKERVVVEGFKTVSVVGGDRRSINIAAASIISKVTRDTIMQKLHKKYPRYD</sequence>
<evidence type="ECO:0000256" key="10">
    <source>
        <dbReference type="ARBA" id="ARBA00022801"/>
    </source>
</evidence>
<feature type="region of interest" description="Disordered" evidence="14">
    <location>
        <begin position="1"/>
        <end position="39"/>
    </location>
</feature>
<organism evidence="16 17">
    <name type="scientific">Dentiscutata erythropus</name>
    <dbReference type="NCBI Taxonomy" id="1348616"/>
    <lineage>
        <taxon>Eukaryota</taxon>
        <taxon>Fungi</taxon>
        <taxon>Fungi incertae sedis</taxon>
        <taxon>Mucoromycota</taxon>
        <taxon>Glomeromycotina</taxon>
        <taxon>Glomeromycetes</taxon>
        <taxon>Diversisporales</taxon>
        <taxon>Gigasporaceae</taxon>
        <taxon>Dentiscutata</taxon>
    </lineage>
</organism>
<dbReference type="GO" id="GO:0005737">
    <property type="term" value="C:cytoplasm"/>
    <property type="evidence" value="ECO:0007669"/>
    <property type="project" value="UniProtKB-SubCell"/>
</dbReference>
<dbReference type="OrthoDB" id="2382570at2759"/>